<dbReference type="Proteomes" id="UP001169713">
    <property type="component" value="Unassembled WGS sequence"/>
</dbReference>
<proteinExistence type="predicted"/>
<feature type="domain" description="LicD/FKTN/FKRP nucleotidyltransferase" evidence="1">
    <location>
        <begin position="45"/>
        <end position="281"/>
    </location>
</feature>
<dbReference type="EMBL" id="JAUONS010000002">
    <property type="protein sequence ID" value="MDO6361323.1"/>
    <property type="molecule type" value="Genomic_DNA"/>
</dbReference>
<protein>
    <submittedName>
        <fullName evidence="2">LicD family protein</fullName>
    </submittedName>
</protein>
<dbReference type="InterPro" id="IPR052942">
    <property type="entry name" value="LPS_cholinephosphotransferase"/>
</dbReference>
<dbReference type="InterPro" id="IPR007074">
    <property type="entry name" value="LicD/FKTN/FKRP_NTP_transf"/>
</dbReference>
<name>A0ABD5A0E0_9LACO</name>
<evidence type="ECO:0000313" key="2">
    <source>
        <dbReference type="EMBL" id="MDO6361323.1"/>
    </source>
</evidence>
<gene>
    <name evidence="2" type="ORF">Q4436_04205</name>
</gene>
<dbReference type="PANTHER" id="PTHR43404:SF2">
    <property type="entry name" value="LIPOPOLYSACCHARIDE CHOLINEPHOSPHOTRANSFERASE LICD"/>
    <property type="match status" value="1"/>
</dbReference>
<dbReference type="RefSeq" id="WP_303611051.1">
    <property type="nucleotide sequence ID" value="NZ_JAUONS010000002.1"/>
</dbReference>
<comment type="caution">
    <text evidence="2">The sequence shown here is derived from an EMBL/GenBank/DDBJ whole genome shotgun (WGS) entry which is preliminary data.</text>
</comment>
<reference evidence="2" key="1">
    <citation type="submission" date="2023-07" db="EMBL/GenBank/DDBJ databases">
        <title>Whole Genome Sequencing of Colonoscopy isolates.</title>
        <authorList>
            <person name="Surve S.V."/>
            <person name="Valls R.A."/>
            <person name="Barrak K.E."/>
            <person name="Gardner T.B."/>
            <person name="O'Toole G.A."/>
        </authorList>
    </citation>
    <scope>NUCLEOTIDE SEQUENCE</scope>
    <source>
        <strain evidence="2">GP0003</strain>
    </source>
</reference>
<dbReference type="AlphaFoldDB" id="A0ABD5A0E0"/>
<evidence type="ECO:0000259" key="1">
    <source>
        <dbReference type="Pfam" id="PF04991"/>
    </source>
</evidence>
<sequence length="308" mass="36730">MIKQELNFPEKFYKEEVRNDYKISSEMKKIWSVELDLFNQLDKICKKHNITYYADGGTLLGAVRHHGFIPWDDDMDFMMYRDDFEKLCSVASEFKEPYFLQTEETDPGSLRCHAQLRNSNTTGILKFEEDKKYPFNQGIFIDIFPLDNVPEDRDERLKFVNNLKELKQKAREYYDFNHGFAEKPRITGFHTLWQRINFPNKKRGYERLFKVYGEKNPYYKEYKEKVTKYKDSTGYVMDIAVGTVNDVFESSDISNPNYVSFEMVKMPIPENYDNILKIYYGNWHKFVTGSSVHGECLFNVDKSYKNYL</sequence>
<organism evidence="2 3">
    <name type="scientific">Lactobacillus paragasseri</name>
    <dbReference type="NCBI Taxonomy" id="2107999"/>
    <lineage>
        <taxon>Bacteria</taxon>
        <taxon>Bacillati</taxon>
        <taxon>Bacillota</taxon>
        <taxon>Bacilli</taxon>
        <taxon>Lactobacillales</taxon>
        <taxon>Lactobacillaceae</taxon>
        <taxon>Lactobacillus</taxon>
    </lineage>
</organism>
<dbReference type="PANTHER" id="PTHR43404">
    <property type="entry name" value="LIPOPOLYSACCHARIDE CHOLINEPHOSPHOTRANSFERASE LICD"/>
    <property type="match status" value="1"/>
</dbReference>
<dbReference type="GO" id="GO:0009100">
    <property type="term" value="P:glycoprotein metabolic process"/>
    <property type="evidence" value="ECO:0007669"/>
    <property type="project" value="UniProtKB-ARBA"/>
</dbReference>
<evidence type="ECO:0000313" key="3">
    <source>
        <dbReference type="Proteomes" id="UP001169713"/>
    </source>
</evidence>
<accession>A0ABD5A0E0</accession>
<dbReference type="Pfam" id="PF04991">
    <property type="entry name" value="LicD"/>
    <property type="match status" value="1"/>
</dbReference>